<dbReference type="OrthoDB" id="9125096at2"/>
<organism evidence="1 2">
    <name type="scientific">Burkholderia singularis</name>
    <dbReference type="NCBI Taxonomy" id="1503053"/>
    <lineage>
        <taxon>Bacteria</taxon>
        <taxon>Pseudomonadati</taxon>
        <taxon>Pseudomonadota</taxon>
        <taxon>Betaproteobacteria</taxon>
        <taxon>Burkholderiales</taxon>
        <taxon>Burkholderiaceae</taxon>
        <taxon>Burkholderia</taxon>
        <taxon>pseudomallei group</taxon>
    </lineage>
</organism>
<dbReference type="Proteomes" id="UP000062788">
    <property type="component" value="Unassembled WGS sequence"/>
</dbReference>
<dbReference type="AlphaFoldDB" id="A0A118DQY0"/>
<accession>A0A118DQY0</accession>
<evidence type="ECO:0000313" key="1">
    <source>
        <dbReference type="EMBL" id="KVE30384.1"/>
    </source>
</evidence>
<dbReference type="RefSeq" id="WP_059512419.1">
    <property type="nucleotide sequence ID" value="NZ_LOWA01000004.1"/>
</dbReference>
<evidence type="ECO:0000313" key="2">
    <source>
        <dbReference type="Proteomes" id="UP000062788"/>
    </source>
</evidence>
<protein>
    <recommendedName>
        <fullName evidence="3">Type IV pilus biogenesis protein PilM</fullName>
    </recommendedName>
</protein>
<dbReference type="Pfam" id="PF11104">
    <property type="entry name" value="PilM_2"/>
    <property type="match status" value="1"/>
</dbReference>
<dbReference type="EMBL" id="LOWA01000004">
    <property type="protein sequence ID" value="KVE30384.1"/>
    <property type="molecule type" value="Genomic_DNA"/>
</dbReference>
<comment type="caution">
    <text evidence="1">The sequence shown here is derived from an EMBL/GenBank/DDBJ whole genome shotgun (WGS) entry which is preliminary data.</text>
</comment>
<dbReference type="InterPro" id="IPR005883">
    <property type="entry name" value="PilM"/>
</dbReference>
<proteinExistence type="predicted"/>
<evidence type="ECO:0008006" key="3">
    <source>
        <dbReference type="Google" id="ProtNLM"/>
    </source>
</evidence>
<reference evidence="1 2" key="1">
    <citation type="submission" date="2015-11" db="EMBL/GenBank/DDBJ databases">
        <title>Expanding the genomic diversity of Burkholderia species for the development of highly accurate diagnostics.</title>
        <authorList>
            <person name="Sahl J."/>
            <person name="Keim P."/>
            <person name="Wagner D."/>
        </authorList>
    </citation>
    <scope>NUCLEOTIDE SEQUENCE [LARGE SCALE GENOMIC DNA]</scope>
    <source>
        <strain evidence="1 2">TSV85</strain>
    </source>
</reference>
<keyword evidence="2" id="KW-1185">Reference proteome</keyword>
<name>A0A118DQY0_9BURK</name>
<gene>
    <name evidence="1" type="ORF">WS67_03115</name>
</gene>
<sequence length="316" mass="32412">MQGRSWWALGRRMAAGIDVSRRAVRVAVLSRRGHGGALRIEALDARPLPAGAFDTPDDGGWQAVSAALSAVLGGTALTRPAGGWRRRPIPGVMAIPDGAFSMATLSWPRGASRAGIEPAVRAAAEQLTGLARDALAVDWDIGDTAAPGEVAFAAAAHAHLDMRIDAAASAGVELVAIDGEPPAALRAVRHAAAREIDGGEPYLVVWIGDGGMHGWLICGDAIAAQARYPAPEHEHPADALRALAQAGAPRCAFVAGDLESFGSARVSLADVGDLLGCIALPFECAACAPLGSVDDVFARSPGFAVAFGLALRGVFE</sequence>